<gene>
    <name evidence="4" type="ORF">NTJ_05768</name>
</gene>
<dbReference type="InterPro" id="IPR005225">
    <property type="entry name" value="Small_GTP-bd"/>
</dbReference>
<dbReference type="Gene3D" id="3.40.50.300">
    <property type="entry name" value="P-loop containing nucleotide triphosphate hydrolases"/>
    <property type="match status" value="1"/>
</dbReference>
<name>A0ABN7ALP6_9HEMI</name>
<comment type="similarity">
    <text evidence="1">Belongs to the small GTPase superfamily. Rab family.</text>
</comment>
<keyword evidence="3" id="KW-0342">GTP-binding</keyword>
<dbReference type="SMART" id="SM00173">
    <property type="entry name" value="RAS"/>
    <property type="match status" value="1"/>
</dbReference>
<dbReference type="SUPFAM" id="SSF52540">
    <property type="entry name" value="P-loop containing nucleoside triphosphate hydrolases"/>
    <property type="match status" value="1"/>
</dbReference>
<dbReference type="PROSITE" id="PS51421">
    <property type="entry name" value="RAS"/>
    <property type="match status" value="1"/>
</dbReference>
<evidence type="ECO:0000256" key="3">
    <source>
        <dbReference type="ARBA" id="ARBA00023134"/>
    </source>
</evidence>
<dbReference type="EMBL" id="AP028912">
    <property type="protein sequence ID" value="BES92958.1"/>
    <property type="molecule type" value="Genomic_DNA"/>
</dbReference>
<reference evidence="4 5" key="1">
    <citation type="submission" date="2023-09" db="EMBL/GenBank/DDBJ databases">
        <title>Nesidiocoris tenuis whole genome shotgun sequence.</title>
        <authorList>
            <person name="Shibata T."/>
            <person name="Shimoda M."/>
            <person name="Kobayashi T."/>
            <person name="Uehara T."/>
        </authorList>
    </citation>
    <scope>NUCLEOTIDE SEQUENCE [LARGE SCALE GENOMIC DNA]</scope>
    <source>
        <strain evidence="4 5">Japan</strain>
    </source>
</reference>
<dbReference type="SMART" id="SM00174">
    <property type="entry name" value="RHO"/>
    <property type="match status" value="1"/>
</dbReference>
<dbReference type="PROSITE" id="PS51419">
    <property type="entry name" value="RAB"/>
    <property type="match status" value="1"/>
</dbReference>
<dbReference type="PANTHER" id="PTHR47981">
    <property type="entry name" value="RAB FAMILY"/>
    <property type="match status" value="1"/>
</dbReference>
<dbReference type="PRINTS" id="PR00449">
    <property type="entry name" value="RASTRNSFRMNG"/>
</dbReference>
<accession>A0ABN7ALP6</accession>
<dbReference type="Pfam" id="PF00071">
    <property type="entry name" value="Ras"/>
    <property type="match status" value="1"/>
</dbReference>
<dbReference type="PANTHER" id="PTHR47981:SF1">
    <property type="entry name" value="RE17845P"/>
    <property type="match status" value="1"/>
</dbReference>
<evidence type="ECO:0000313" key="4">
    <source>
        <dbReference type="EMBL" id="BES92958.1"/>
    </source>
</evidence>
<dbReference type="InterPro" id="IPR027417">
    <property type="entry name" value="P-loop_NTPase"/>
</dbReference>
<dbReference type="SMART" id="SM00176">
    <property type="entry name" value="RAN"/>
    <property type="match status" value="1"/>
</dbReference>
<evidence type="ECO:0000256" key="1">
    <source>
        <dbReference type="ARBA" id="ARBA00006270"/>
    </source>
</evidence>
<dbReference type="InterPro" id="IPR001806">
    <property type="entry name" value="Small_GTPase"/>
</dbReference>
<dbReference type="SMART" id="SM00175">
    <property type="entry name" value="RAB"/>
    <property type="match status" value="1"/>
</dbReference>
<evidence type="ECO:0000256" key="2">
    <source>
        <dbReference type="ARBA" id="ARBA00022741"/>
    </source>
</evidence>
<sequence>MVRFVTSSRRRIHSSTLALPSSEFALTHCSSISVSMAGKSPHNKNCLLKVIILGDGGVGKSCLMNRFVNNHFDDHSFHTIGVEFLNKEMRIKNDTYTLQIWDTAGQERFKSLRTPFYRGSDICMLTFAVDDESSFQSLTMWKNEFIYYSDIKDGSAFPFVVVANKVDIPVDKRKVTEEEARNWCKECGDLPYIETSAKDAINVDLAFDMAVDVWSRLEAEMDRQNLAHDTIKIRQGQNLRKDTCCGLF</sequence>
<protein>
    <submittedName>
        <fullName evidence="4">Ras-related protein</fullName>
    </submittedName>
</protein>
<keyword evidence="2" id="KW-0547">Nucleotide-binding</keyword>
<evidence type="ECO:0000313" key="5">
    <source>
        <dbReference type="Proteomes" id="UP001307889"/>
    </source>
</evidence>
<keyword evidence="5" id="KW-1185">Reference proteome</keyword>
<organism evidence="4 5">
    <name type="scientific">Nesidiocoris tenuis</name>
    <dbReference type="NCBI Taxonomy" id="355587"/>
    <lineage>
        <taxon>Eukaryota</taxon>
        <taxon>Metazoa</taxon>
        <taxon>Ecdysozoa</taxon>
        <taxon>Arthropoda</taxon>
        <taxon>Hexapoda</taxon>
        <taxon>Insecta</taxon>
        <taxon>Pterygota</taxon>
        <taxon>Neoptera</taxon>
        <taxon>Paraneoptera</taxon>
        <taxon>Hemiptera</taxon>
        <taxon>Heteroptera</taxon>
        <taxon>Panheteroptera</taxon>
        <taxon>Cimicomorpha</taxon>
        <taxon>Miridae</taxon>
        <taxon>Dicyphina</taxon>
        <taxon>Nesidiocoris</taxon>
    </lineage>
</organism>
<proteinExistence type="inferred from homology"/>
<dbReference type="NCBIfam" id="TIGR00231">
    <property type="entry name" value="small_GTP"/>
    <property type="match status" value="1"/>
</dbReference>
<dbReference type="PROSITE" id="PS51420">
    <property type="entry name" value="RHO"/>
    <property type="match status" value="1"/>
</dbReference>
<dbReference type="Proteomes" id="UP001307889">
    <property type="component" value="Chromosome 4"/>
</dbReference>